<evidence type="ECO:0000313" key="2">
    <source>
        <dbReference type="EMBL" id="AXY20987.1"/>
    </source>
</evidence>
<dbReference type="CDD" id="cd06259">
    <property type="entry name" value="YdcF-like"/>
    <property type="match status" value="1"/>
</dbReference>
<name>A0A347W7Z4_9PROT</name>
<feature type="domain" description="DUF218" evidence="1">
    <location>
        <begin position="10"/>
        <end position="148"/>
    </location>
</feature>
<dbReference type="InterPro" id="IPR014729">
    <property type="entry name" value="Rossmann-like_a/b/a_fold"/>
</dbReference>
<proteinExistence type="predicted"/>
<dbReference type="GO" id="GO:0005886">
    <property type="term" value="C:plasma membrane"/>
    <property type="evidence" value="ECO:0007669"/>
    <property type="project" value="TreeGrafter"/>
</dbReference>
<evidence type="ECO:0000259" key="1">
    <source>
        <dbReference type="Pfam" id="PF02698"/>
    </source>
</evidence>
<dbReference type="PANTHER" id="PTHR30336">
    <property type="entry name" value="INNER MEMBRANE PROTEIN, PROBABLE PERMEASE"/>
    <property type="match status" value="1"/>
</dbReference>
<dbReference type="Pfam" id="PF02698">
    <property type="entry name" value="DUF218"/>
    <property type="match status" value="1"/>
</dbReference>
<gene>
    <name evidence="2" type="ORF">CD178_00157</name>
</gene>
<dbReference type="EMBL" id="CP023036">
    <property type="protein sequence ID" value="AXY20987.1"/>
    <property type="molecule type" value="Genomic_DNA"/>
</dbReference>
<dbReference type="InterPro" id="IPR051599">
    <property type="entry name" value="Cell_Envelope_Assoc"/>
</dbReference>
<dbReference type="GO" id="GO:0043164">
    <property type="term" value="P:Gram-negative-bacterium-type cell wall biogenesis"/>
    <property type="evidence" value="ECO:0007669"/>
    <property type="project" value="TreeGrafter"/>
</dbReference>
<dbReference type="Gene3D" id="3.40.50.620">
    <property type="entry name" value="HUPs"/>
    <property type="match status" value="1"/>
</dbReference>
<dbReference type="GO" id="GO:0000270">
    <property type="term" value="P:peptidoglycan metabolic process"/>
    <property type="evidence" value="ECO:0007669"/>
    <property type="project" value="TreeGrafter"/>
</dbReference>
<sequence length="174" mass="19337">MARDTAILPVVIFGARLRPDGTATRTLRMRVAAAYVFGMGQGRVMYMPTGGPSFPSGLTEAAVMERQLVGAGVPPDVILAEETARDTLTSVLACSRLLRQRGHVGPVAVATSAYHLPRCLLLMRMMGWRVRSVPPPRLPAAQDWRRRWFWRGREVAALPWDALLLAVHLLRREK</sequence>
<keyword evidence="3" id="KW-1185">Reference proteome</keyword>
<evidence type="ECO:0000313" key="3">
    <source>
        <dbReference type="Proteomes" id="UP000264120"/>
    </source>
</evidence>
<dbReference type="RefSeq" id="WP_118962285.1">
    <property type="nucleotide sequence ID" value="NZ_CP023036.1"/>
</dbReference>
<organism evidence="2 3">
    <name type="scientific">Komagataeibacter saccharivorans</name>
    <dbReference type="NCBI Taxonomy" id="265959"/>
    <lineage>
        <taxon>Bacteria</taxon>
        <taxon>Pseudomonadati</taxon>
        <taxon>Pseudomonadota</taxon>
        <taxon>Alphaproteobacteria</taxon>
        <taxon>Acetobacterales</taxon>
        <taxon>Acetobacteraceae</taxon>
        <taxon>Komagataeibacter</taxon>
    </lineage>
</organism>
<protein>
    <recommendedName>
        <fullName evidence="1">DUF218 domain-containing protein</fullName>
    </recommendedName>
</protein>
<dbReference type="PANTHER" id="PTHR30336:SF4">
    <property type="entry name" value="ENVELOPE BIOGENESIS FACTOR ELYC"/>
    <property type="match status" value="1"/>
</dbReference>
<reference evidence="2 3" key="1">
    <citation type="submission" date="2017-08" db="EMBL/GenBank/DDBJ databases">
        <title>Complete genome sequence of Gluconacetobacter saccharivorans CV1 isolated from Fermented Vinegar.</title>
        <authorList>
            <person name="Kim S.-Y."/>
        </authorList>
    </citation>
    <scope>NUCLEOTIDE SEQUENCE [LARGE SCALE GENOMIC DNA]</scope>
    <source>
        <strain evidence="2 3">CV1</strain>
    </source>
</reference>
<dbReference type="Proteomes" id="UP000264120">
    <property type="component" value="Chromosome"/>
</dbReference>
<dbReference type="OrthoDB" id="7269512at2"/>
<dbReference type="AlphaFoldDB" id="A0A347W7Z4"/>
<dbReference type="InterPro" id="IPR003848">
    <property type="entry name" value="DUF218"/>
</dbReference>
<dbReference type="KEGG" id="ksc:CD178_00157"/>
<accession>A0A347W7Z4</accession>